<dbReference type="AlphaFoldDB" id="A0A367ZVV9"/>
<comment type="caution">
    <text evidence="1">The sequence shown here is derived from an EMBL/GenBank/DDBJ whole genome shotgun (WGS) entry which is preliminary data.</text>
</comment>
<dbReference type="EMBL" id="QOQW01000001">
    <property type="protein sequence ID" value="RCK81492.1"/>
    <property type="molecule type" value="Genomic_DNA"/>
</dbReference>
<proteinExistence type="predicted"/>
<organism evidence="1 2">
    <name type="scientific">Candidatus Ozemobacter sibiricus</name>
    <dbReference type="NCBI Taxonomy" id="2268124"/>
    <lineage>
        <taxon>Bacteria</taxon>
        <taxon>Candidatus Ozemobacteria</taxon>
        <taxon>Candidatus Ozemobacterales</taxon>
        <taxon>Candidatus Ozemobacteraceae</taxon>
        <taxon>Candidatus Ozemobacter</taxon>
    </lineage>
</organism>
<name>A0A367ZVV9_9BACT</name>
<evidence type="ECO:0000313" key="1">
    <source>
        <dbReference type="EMBL" id="RCK81492.1"/>
    </source>
</evidence>
<dbReference type="Proteomes" id="UP000252355">
    <property type="component" value="Unassembled WGS sequence"/>
</dbReference>
<dbReference type="Pfam" id="PF11209">
    <property type="entry name" value="LmeA"/>
    <property type="match status" value="1"/>
</dbReference>
<accession>A0A367ZVV9</accession>
<protein>
    <submittedName>
        <fullName evidence="1">Uncharacterized protein</fullName>
    </submittedName>
</protein>
<evidence type="ECO:0000313" key="2">
    <source>
        <dbReference type="Proteomes" id="UP000252355"/>
    </source>
</evidence>
<sequence>MRQNVMIRLGLLVVLVGSLAGSAAPPGFALPMGPRQIADFEREALAVLRWLMGQPHQDRGDRVIFTVRHATFKGFRVKEGEVELEGLTPRLQASLAAGQAGFDEVRTLAALQARATLTAADLQAFIDQEIAKTHGERKIFEAVALRFLPNAVEVSGRVRLDRLPGNVLSFLAQEPSPFRATVTLAIEGDRLVIDILEAQVNGQPMTSELRTQVLGWLNPLWDFSQLPYPARLESLTITPTGLSASGWLFAP</sequence>
<gene>
    <name evidence="1" type="ORF">OZSIB_0626</name>
</gene>
<reference evidence="1 2" key="1">
    <citation type="submission" date="2018-05" db="EMBL/GenBank/DDBJ databases">
        <title>A metagenomic window into the 2 km-deep terrestrial subsurface aquifer revealed taxonomically and functionally diverse microbial community comprising novel uncultured bacterial lineages.</title>
        <authorList>
            <person name="Kadnikov V.V."/>
            <person name="Mardanov A.V."/>
            <person name="Beletsky A.V."/>
            <person name="Banks D."/>
            <person name="Pimenov N.V."/>
            <person name="Frank Y.A."/>
            <person name="Karnachuk O.V."/>
            <person name="Ravin N.V."/>
        </authorList>
    </citation>
    <scope>NUCLEOTIDE SEQUENCE [LARGE SCALE GENOMIC DNA]</scope>
    <source>
        <strain evidence="1">BY5</strain>
    </source>
</reference>
<dbReference type="InterPro" id="IPR021373">
    <property type="entry name" value="DUF2993"/>
</dbReference>